<evidence type="ECO:0000313" key="1">
    <source>
        <dbReference type="EMBL" id="OBZ66729.1"/>
    </source>
</evidence>
<dbReference type="Proteomes" id="UP000092993">
    <property type="component" value="Unassembled WGS sequence"/>
</dbReference>
<dbReference type="AlphaFoldDB" id="A0A1C7LS34"/>
<name>A0A1C7LS34_GRIFR</name>
<dbReference type="SUPFAM" id="SSF53474">
    <property type="entry name" value="alpha/beta-Hydrolases"/>
    <property type="match status" value="1"/>
</dbReference>
<dbReference type="STRING" id="5627.A0A1C7LS34"/>
<dbReference type="InterPro" id="IPR029058">
    <property type="entry name" value="AB_hydrolase_fold"/>
</dbReference>
<evidence type="ECO:0000313" key="2">
    <source>
        <dbReference type="Proteomes" id="UP000092993"/>
    </source>
</evidence>
<keyword evidence="2" id="KW-1185">Reference proteome</keyword>
<accession>A0A1C7LS34</accession>
<proteinExistence type="predicted"/>
<protein>
    <submittedName>
        <fullName evidence="1">Lipase 4</fullName>
    </submittedName>
</protein>
<dbReference type="OrthoDB" id="2794655at2759"/>
<dbReference type="PANTHER" id="PTHR11559">
    <property type="entry name" value="CARBOXYLESTERASE"/>
    <property type="match status" value="1"/>
</dbReference>
<gene>
    <name evidence="1" type="primary">LIP4_3</name>
    <name evidence="1" type="ORF">A0H81_13098</name>
</gene>
<reference evidence="1 2" key="1">
    <citation type="submission" date="2016-03" db="EMBL/GenBank/DDBJ databases">
        <title>Whole genome sequencing of Grifola frondosa 9006-11.</title>
        <authorList>
            <person name="Min B."/>
            <person name="Park H."/>
            <person name="Kim J.-G."/>
            <person name="Cho H."/>
            <person name="Oh Y.-L."/>
            <person name="Kong W.-S."/>
            <person name="Choi I.-G."/>
        </authorList>
    </citation>
    <scope>NUCLEOTIDE SEQUENCE [LARGE SCALE GENOMIC DNA]</scope>
    <source>
        <strain evidence="1 2">9006-11</strain>
    </source>
</reference>
<comment type="caution">
    <text evidence="1">The sequence shown here is derived from an EMBL/GenBank/DDBJ whole genome shotgun (WGS) entry which is preliminary data.</text>
</comment>
<organism evidence="1 2">
    <name type="scientific">Grifola frondosa</name>
    <name type="common">Maitake</name>
    <name type="synonym">Polyporus frondosus</name>
    <dbReference type="NCBI Taxonomy" id="5627"/>
    <lineage>
        <taxon>Eukaryota</taxon>
        <taxon>Fungi</taxon>
        <taxon>Dikarya</taxon>
        <taxon>Basidiomycota</taxon>
        <taxon>Agaricomycotina</taxon>
        <taxon>Agaricomycetes</taxon>
        <taxon>Polyporales</taxon>
        <taxon>Grifolaceae</taxon>
        <taxon>Grifola</taxon>
    </lineage>
</organism>
<dbReference type="Gene3D" id="3.40.50.1820">
    <property type="entry name" value="alpha/beta hydrolase"/>
    <property type="match status" value="1"/>
</dbReference>
<sequence length="210" mass="23138">MLTNGSDSEGLFRAGFMESGSTLPTGNISKTQGTYDFVVSEMGCSSSPDTSACLRAAPVESIKYAMDKTSNFSLISLSTYLVIQGRIADVPSITGNVEDEGTLFSLSTFNITTDTELKEYISSNYFRNTSNSHLDRLLELYPADPTLGSPYGTGHNCTFTLEYKRLASFHGDWLFQAPRRFFLEQRASKQSAWSYISKREQIPGLGAVSH</sequence>
<dbReference type="EMBL" id="LUGG01000027">
    <property type="protein sequence ID" value="OBZ66729.1"/>
    <property type="molecule type" value="Genomic_DNA"/>
</dbReference>
<dbReference type="InterPro" id="IPR050309">
    <property type="entry name" value="Type-B_Carboxylest/Lipase"/>
</dbReference>